<accession>A0ABS5T9E2</accession>
<name>A0ABS5T9E2_9GAMM</name>
<evidence type="ECO:0000259" key="6">
    <source>
        <dbReference type="Pfam" id="PF06004"/>
    </source>
</evidence>
<dbReference type="Gene3D" id="2.30.30.100">
    <property type="match status" value="1"/>
</dbReference>
<dbReference type="PANTHER" id="PTHR37011:SF1">
    <property type="entry name" value="POT FAMILY PEPTIDE TRANSPORT PROTEIN"/>
    <property type="match status" value="1"/>
</dbReference>
<keyword evidence="8" id="KW-1185">Reference proteome</keyword>
<comment type="caution">
    <text evidence="7">The sequence shown here is derived from an EMBL/GenBank/DDBJ whole genome shotgun (WGS) entry which is preliminary data.</text>
</comment>
<dbReference type="PROSITE" id="PS51257">
    <property type="entry name" value="PROKAR_LIPOPROTEIN"/>
    <property type="match status" value="1"/>
</dbReference>
<dbReference type="InterPro" id="IPR010305">
    <property type="entry name" value="YgdI/YgdR-like"/>
</dbReference>
<dbReference type="Proteomes" id="UP000786875">
    <property type="component" value="Unassembled WGS sequence"/>
</dbReference>
<dbReference type="SUPFAM" id="SSF50182">
    <property type="entry name" value="Sm-like ribonucleoproteins"/>
    <property type="match status" value="1"/>
</dbReference>
<evidence type="ECO:0000256" key="5">
    <source>
        <dbReference type="ARBA" id="ARBA00023288"/>
    </source>
</evidence>
<gene>
    <name evidence="7" type="ORF">HGT73_13395</name>
</gene>
<evidence type="ECO:0000313" key="8">
    <source>
        <dbReference type="Proteomes" id="UP000786875"/>
    </source>
</evidence>
<feature type="domain" description="Lipoprotein YgdI/YgdR-like SH3-like" evidence="6">
    <location>
        <begin position="26"/>
        <end position="73"/>
    </location>
</feature>
<dbReference type="EMBL" id="JABBFO010000016">
    <property type="protein sequence ID" value="MBT0728343.1"/>
    <property type="molecule type" value="Genomic_DNA"/>
</dbReference>
<evidence type="ECO:0000256" key="4">
    <source>
        <dbReference type="ARBA" id="ARBA00023139"/>
    </source>
</evidence>
<evidence type="ECO:0000256" key="2">
    <source>
        <dbReference type="ARBA" id="ARBA00022729"/>
    </source>
</evidence>
<keyword evidence="1" id="KW-1003">Cell membrane</keyword>
<protein>
    <submittedName>
        <fullName evidence="7">YgdI/YgdR family lipoprotein</fullName>
    </submittedName>
</protein>
<dbReference type="InterPro" id="IPR047807">
    <property type="entry name" value="YgdI/YgdR-like_SH3-like"/>
</dbReference>
<reference evidence="7 8" key="1">
    <citation type="submission" date="2020-04" db="EMBL/GenBank/DDBJ databases">
        <title>Genome sequencing of Rosenbergiella species.</title>
        <authorList>
            <person name="Alvarez-Perez S."/>
            <person name="Lievens B."/>
        </authorList>
    </citation>
    <scope>NUCLEOTIDE SEQUENCE [LARGE SCALE GENOMIC DNA]</scope>
    <source>
        <strain evidence="7 8">CdVSA20.1</strain>
    </source>
</reference>
<keyword evidence="5 7" id="KW-0449">Lipoprotein</keyword>
<organism evidence="7 8">
    <name type="scientific">Rosenbergiella australiborealis</name>
    <dbReference type="NCBI Taxonomy" id="1544696"/>
    <lineage>
        <taxon>Bacteria</taxon>
        <taxon>Pseudomonadati</taxon>
        <taxon>Pseudomonadota</taxon>
        <taxon>Gammaproteobacteria</taxon>
        <taxon>Enterobacterales</taxon>
        <taxon>Erwiniaceae</taxon>
        <taxon>Rosenbergiella</taxon>
    </lineage>
</organism>
<evidence type="ECO:0000256" key="1">
    <source>
        <dbReference type="ARBA" id="ARBA00022475"/>
    </source>
</evidence>
<keyword evidence="2" id="KW-0732">Signal</keyword>
<dbReference type="Pfam" id="PF06004">
    <property type="entry name" value="DUF903"/>
    <property type="match status" value="1"/>
</dbReference>
<dbReference type="InterPro" id="IPR010920">
    <property type="entry name" value="LSM_dom_sf"/>
</dbReference>
<evidence type="ECO:0000313" key="7">
    <source>
        <dbReference type="EMBL" id="MBT0728343.1"/>
    </source>
</evidence>
<dbReference type="PANTHER" id="PTHR37011">
    <property type="entry name" value="POT FAMILY PEPTIDE TRANSPORT PROTEIN-RELATED"/>
    <property type="match status" value="1"/>
</dbReference>
<keyword evidence="3" id="KW-0472">Membrane</keyword>
<dbReference type="NCBIfam" id="NF033216">
    <property type="entry name" value="lipo_YgdI_YgdR"/>
    <property type="match status" value="1"/>
</dbReference>
<evidence type="ECO:0000256" key="3">
    <source>
        <dbReference type="ARBA" id="ARBA00023136"/>
    </source>
</evidence>
<sequence length="75" mass="8240">MREMSRVFPLIVGVTCSLLLCSCSSDYVMATKEGKMLVTEGKPVIDKDTGLIKYTDQQGHTAQINSDDISSIIKK</sequence>
<keyword evidence="4" id="KW-0564">Palmitate</keyword>
<proteinExistence type="predicted"/>